<dbReference type="CDD" id="cd01472">
    <property type="entry name" value="vWA_collagen"/>
    <property type="match status" value="3"/>
</dbReference>
<dbReference type="PANTHER" id="PTHR24020">
    <property type="entry name" value="COLLAGEN ALPHA"/>
    <property type="match status" value="1"/>
</dbReference>
<reference evidence="7" key="1">
    <citation type="submission" date="2021-04" db="EMBL/GenBank/DDBJ databases">
        <authorList>
            <consortium name="Wellcome Sanger Institute Data Sharing"/>
        </authorList>
    </citation>
    <scope>NUCLEOTIDE SEQUENCE [LARGE SCALE GENOMIC DNA]</scope>
</reference>
<evidence type="ECO:0000313" key="7">
    <source>
        <dbReference type="Ensembl" id="ENSATEP00000027559.3"/>
    </source>
</evidence>
<feature type="domain" description="VWFA" evidence="6">
    <location>
        <begin position="1000"/>
        <end position="1174"/>
    </location>
</feature>
<dbReference type="InterPro" id="IPR050525">
    <property type="entry name" value="ECM_Assembly_Org"/>
</dbReference>
<proteinExistence type="predicted"/>
<feature type="domain" description="VWFA" evidence="6">
    <location>
        <begin position="1428"/>
        <end position="1571"/>
    </location>
</feature>
<keyword evidence="2" id="KW-0964">Secreted</keyword>
<comment type="subcellular location">
    <subcellularLocation>
        <location evidence="1">Secreted</location>
    </subcellularLocation>
</comment>
<dbReference type="FunFam" id="3.40.50.410:FF:000004">
    <property type="entry name" value="collagen alpha-6(VI) chain"/>
    <property type="match status" value="5"/>
</dbReference>
<dbReference type="STRING" id="64144.ENSATEP00000027559"/>
<evidence type="ECO:0000313" key="8">
    <source>
        <dbReference type="Proteomes" id="UP000265040"/>
    </source>
</evidence>
<evidence type="ECO:0000256" key="2">
    <source>
        <dbReference type="ARBA" id="ARBA00022525"/>
    </source>
</evidence>
<dbReference type="GeneTree" id="ENSGT00940000155619"/>
<protein>
    <submittedName>
        <fullName evidence="7">Collagen type VI alpha 6 chain</fullName>
    </submittedName>
</protein>
<keyword evidence="3" id="KW-0732">Signal</keyword>
<feature type="domain" description="VWFA" evidence="6">
    <location>
        <begin position="622"/>
        <end position="795"/>
    </location>
</feature>
<gene>
    <name evidence="7" type="primary">COL6A6</name>
</gene>
<dbReference type="PROSITE" id="PS50234">
    <property type="entry name" value="VWFA"/>
    <property type="match status" value="8"/>
</dbReference>
<dbReference type="SUPFAM" id="SSF53300">
    <property type="entry name" value="vWA-like"/>
    <property type="match status" value="9"/>
</dbReference>
<dbReference type="SMART" id="SM00327">
    <property type="entry name" value="VWA"/>
    <property type="match status" value="9"/>
</dbReference>
<evidence type="ECO:0000256" key="3">
    <source>
        <dbReference type="ARBA" id="ARBA00022729"/>
    </source>
</evidence>
<feature type="domain" description="VWFA" evidence="6">
    <location>
        <begin position="234"/>
        <end position="406"/>
    </location>
</feature>
<dbReference type="Pfam" id="PF00092">
    <property type="entry name" value="VWA"/>
    <property type="match status" value="8"/>
</dbReference>
<dbReference type="InterPro" id="IPR036465">
    <property type="entry name" value="vWFA_dom_sf"/>
</dbReference>
<reference evidence="7" key="3">
    <citation type="submission" date="2025-09" db="UniProtKB">
        <authorList>
            <consortium name="Ensembl"/>
        </authorList>
    </citation>
    <scope>IDENTIFICATION</scope>
</reference>
<reference evidence="7" key="2">
    <citation type="submission" date="2025-08" db="UniProtKB">
        <authorList>
            <consortium name="Ensembl"/>
        </authorList>
    </citation>
    <scope>IDENTIFICATION</scope>
</reference>
<dbReference type="InParanoid" id="A0A3Q1J8S6"/>
<keyword evidence="4" id="KW-0677">Repeat</keyword>
<dbReference type="Proteomes" id="UP000265040">
    <property type="component" value="Chromosome 16"/>
</dbReference>
<evidence type="ECO:0000256" key="1">
    <source>
        <dbReference type="ARBA" id="ARBA00004613"/>
    </source>
</evidence>
<feature type="domain" description="VWFA" evidence="6">
    <location>
        <begin position="439"/>
        <end position="610"/>
    </location>
</feature>
<dbReference type="Ensembl" id="ENSATET00000027992.3">
    <property type="protein sequence ID" value="ENSATEP00000027559.3"/>
    <property type="gene ID" value="ENSATEG00000019024.3"/>
</dbReference>
<feature type="domain" description="VWFA" evidence="6">
    <location>
        <begin position="1633"/>
        <end position="1824"/>
    </location>
</feature>
<evidence type="ECO:0000256" key="5">
    <source>
        <dbReference type="ARBA" id="ARBA00023180"/>
    </source>
</evidence>
<keyword evidence="8" id="KW-1185">Reference proteome</keyword>
<evidence type="ECO:0000256" key="4">
    <source>
        <dbReference type="ARBA" id="ARBA00022737"/>
    </source>
</evidence>
<keyword evidence="5" id="KW-0325">Glycoprotein</keyword>
<feature type="domain" description="VWFA" evidence="6">
    <location>
        <begin position="46"/>
        <end position="217"/>
    </location>
</feature>
<dbReference type="GO" id="GO:0005576">
    <property type="term" value="C:extracellular region"/>
    <property type="evidence" value="ECO:0007669"/>
    <property type="project" value="UniProtKB-SubCell"/>
</dbReference>
<accession>A0A3Q1J8S6</accession>
<feature type="domain" description="VWFA" evidence="6">
    <location>
        <begin position="807"/>
        <end position="984"/>
    </location>
</feature>
<dbReference type="PANTHER" id="PTHR24020:SF86">
    <property type="entry name" value="COLLAGEN, TYPE VI, ALPHA 4"/>
    <property type="match status" value="1"/>
</dbReference>
<name>A0A3Q1J8S6_ANATE</name>
<dbReference type="Gene3D" id="3.40.50.410">
    <property type="entry name" value="von Willebrand factor, type A domain"/>
    <property type="match status" value="8"/>
</dbReference>
<organism evidence="7 8">
    <name type="scientific">Anabas testudineus</name>
    <name type="common">Climbing perch</name>
    <name type="synonym">Anthias testudineus</name>
    <dbReference type="NCBI Taxonomy" id="64144"/>
    <lineage>
        <taxon>Eukaryota</taxon>
        <taxon>Metazoa</taxon>
        <taxon>Chordata</taxon>
        <taxon>Craniata</taxon>
        <taxon>Vertebrata</taxon>
        <taxon>Euteleostomi</taxon>
        <taxon>Actinopterygii</taxon>
        <taxon>Neopterygii</taxon>
        <taxon>Teleostei</taxon>
        <taxon>Neoteleostei</taxon>
        <taxon>Acanthomorphata</taxon>
        <taxon>Anabantaria</taxon>
        <taxon>Anabantiformes</taxon>
        <taxon>Anabantoidei</taxon>
        <taxon>Anabantidae</taxon>
        <taxon>Anabas</taxon>
    </lineage>
</organism>
<dbReference type="PRINTS" id="PR00453">
    <property type="entry name" value="VWFADOMAIN"/>
</dbReference>
<evidence type="ECO:0000259" key="6">
    <source>
        <dbReference type="PROSITE" id="PS50234"/>
    </source>
</evidence>
<dbReference type="InterPro" id="IPR002035">
    <property type="entry name" value="VWF_A"/>
</dbReference>
<sequence>MTEVVLRTVCVSVGEESECKKNQRKHFIVLFIVTLFSNSLADQYADIFFLVDSNMPSAQFNVFRSELIRTINQLNVGATTYRVGLAQYSEGVSVELLLNAAKTKQETLSALRRFRLRPQPNQQRNLGNALRYARTQFFTSEAGGRAKQGSRQFLVVVSGSTSDDLVAREARLTKSAEITIVGMNAGTSRDELERFASTGYIFDSPRVGLLKDIFTTEKKDITITEDCKGANVADIVFIVDESGSIGNENFQSMRSFLRSIVSGLNVSESRVRIGIVTYNTDATAQTYLNSLKTKADVLQFINILPYRGGGTNTGAALNFTREQIFTEEGGSRKGVQKVAVVITDGQSQDSVTEAAALFHQTGVSVYAVGIKDANETELIQIASYPPSSHVFNLMNFAELKPLKQKLQKTLCTNIIHEAVGTGKEDIKKGLKLCVCDEADIFFLIDDSESITEGAFNDMKKFILEVIKPFHIGPHNIRVGLVKYTHTQTLEFDLSDYTDKKSLETAVKGIVHKGGGTETGKALSFMKPFFERARAAPVPKYLIVITDGNSTDPVEDPAEELRRQGVKTFVVGVKGSYRPQLEEIAGDPSRIFEVSNFEALKSIKYPVMSEICIEDACKDVSFDVIFLTDSSETIRKDDYKIIKDFMKSVISKSNVGQNDVRVGVMQFSTGQKLEFSLSQYYRKEDMLQAVEEMEQINEGTLTGKALTEVSKYFDATRGGRPELKQRLVVITDGDAKDEVARPAKALRDKGVVIYAIGVGEATSTQLEGITGSKDNVLISSNFDAMKALDRELILKLCKEECKKTTKADIIFLTDGSTSIEENDFISMKTFMNSIVNITTVGKDLTQFGLILYADEPKLVFTLKEHNSKQEVFAGIEKALQPTGDTYTSKALQYTLQYFSSTHGGRKASNVPQILMVITDGEATDPHQLKQSSDKLREAGVEVFSIAVESANKEEQRKELEIMAGDSSRVFSVNSFKDLETLYKNISPVLCNSTKPDCKAGDVVFLLDRSGSITPGNYTIMKDFTKSLVKSFNISKEYMHCGILQFSDNPHDEFYLNKYFTQSEVINHIDTMKYTAGNTYLGKALIRTKNYFDPSQGSRRNQNIPQNLVVITDGDSHDEVDEAAEELRALGITVFAIAIGDVHDLQLLQITGTPERLFPVKNFEFASIKTKVIDAVCGKDDPPNCTIDIAIGFDISQRTGERMINGHNKLKIFLPEIVHYISSVPALCCTGSKPVKTKIAFQVVDRDGKKLYDTNFDDYKPDVVDKILSLQVSRPSYFNTALLNSFRDKFKAESSAVVKVLLMFSDGLDGNVTKLETDSRQLQLSGVSALLVVALEGAHRPAELQMVEFGRGFDHTLRLSIGMPNVGSTILKQIDTVSHRECCKVPCKCSGPEGPRGSPGTQGSKVSDNLYVFYIFILYKGYSFLEAHFPLVFALDMSVDVTPAIFDRQRSALLYLLQNISIAENNCPTGARVAVVGYSTYTKYLIRFHDYKRKKQLIEAVQNIALERTSNRRHLGAVMRFVAHNVFKRVRAGVLMRKVAIYFSNGPSQDNSDIVTAVMEHQALNIKLAVISMPTVSFQVDDTGNSIVAVLGRQQDMASELRIVKNCVICYDPCRRSEECLFIQDIPKPQSVNVDLVMVADSSREVQADEFSGVQQLLGSVVEQLAVSQQPRQDNNQARVAVVQSGTRAPKLEFDLQSYATRIQMRSQIQSMKQQGGTSAMGRTLEYSLREVLQKTTYPRRKRALMVVVGTQTAYQDQIKLHYVSQKAKCEGVALFVVTVGDRYNRTQVEELASVPVQQHLIHVDRLKEDEQGYTQRFFRVFLSALNKGINEYPPPLSKQVCDRLTDLDERLTFMNG</sequence>
<dbReference type="CDD" id="cd01450">
    <property type="entry name" value="vWFA_subfamily_ECM"/>
    <property type="match status" value="3"/>
</dbReference>